<feature type="region of interest" description="Disordered" evidence="1">
    <location>
        <begin position="1"/>
        <end position="28"/>
    </location>
</feature>
<protein>
    <submittedName>
        <fullName evidence="2">Uncharacterized protein</fullName>
    </submittedName>
</protein>
<sequence>FLLNMDLNGDRNEIEKKGKEKNKSNDENKRNVKFWKHFMRDASVIAAAWLLSRALRDGAKSIEH</sequence>
<comment type="caution">
    <text evidence="2">The sequence shown here is derived from an EMBL/GenBank/DDBJ whole genome shotgun (WGS) entry which is preliminary data.</text>
</comment>
<organism evidence="2 3">
    <name type="scientific">Taxus chinensis</name>
    <name type="common">Chinese yew</name>
    <name type="synonym">Taxus wallichiana var. chinensis</name>
    <dbReference type="NCBI Taxonomy" id="29808"/>
    <lineage>
        <taxon>Eukaryota</taxon>
        <taxon>Viridiplantae</taxon>
        <taxon>Streptophyta</taxon>
        <taxon>Embryophyta</taxon>
        <taxon>Tracheophyta</taxon>
        <taxon>Spermatophyta</taxon>
        <taxon>Pinopsida</taxon>
        <taxon>Pinidae</taxon>
        <taxon>Conifers II</taxon>
        <taxon>Cupressales</taxon>
        <taxon>Taxaceae</taxon>
        <taxon>Taxus</taxon>
    </lineage>
</organism>
<keyword evidence="3" id="KW-1185">Reference proteome</keyword>
<proteinExistence type="predicted"/>
<evidence type="ECO:0000313" key="3">
    <source>
        <dbReference type="Proteomes" id="UP000824469"/>
    </source>
</evidence>
<feature type="non-terminal residue" evidence="2">
    <location>
        <position position="1"/>
    </location>
</feature>
<feature type="non-terminal residue" evidence="2">
    <location>
        <position position="64"/>
    </location>
</feature>
<name>A0AA38L7L8_TAXCH</name>
<dbReference type="Proteomes" id="UP000824469">
    <property type="component" value="Unassembled WGS sequence"/>
</dbReference>
<feature type="compositionally biased region" description="Basic and acidic residues" evidence="1">
    <location>
        <begin position="8"/>
        <end position="28"/>
    </location>
</feature>
<evidence type="ECO:0000313" key="2">
    <source>
        <dbReference type="EMBL" id="KAH9314376.1"/>
    </source>
</evidence>
<reference evidence="2 3" key="1">
    <citation type="journal article" date="2021" name="Nat. Plants">
        <title>The Taxus genome provides insights into paclitaxel biosynthesis.</title>
        <authorList>
            <person name="Xiong X."/>
            <person name="Gou J."/>
            <person name="Liao Q."/>
            <person name="Li Y."/>
            <person name="Zhou Q."/>
            <person name="Bi G."/>
            <person name="Li C."/>
            <person name="Du R."/>
            <person name="Wang X."/>
            <person name="Sun T."/>
            <person name="Guo L."/>
            <person name="Liang H."/>
            <person name="Lu P."/>
            <person name="Wu Y."/>
            <person name="Zhang Z."/>
            <person name="Ro D.K."/>
            <person name="Shang Y."/>
            <person name="Huang S."/>
            <person name="Yan J."/>
        </authorList>
    </citation>
    <scope>NUCLEOTIDE SEQUENCE [LARGE SCALE GENOMIC DNA]</scope>
    <source>
        <strain evidence="2">Ta-2019</strain>
    </source>
</reference>
<dbReference type="EMBL" id="JAHRHJ020000005">
    <property type="protein sequence ID" value="KAH9314376.1"/>
    <property type="molecule type" value="Genomic_DNA"/>
</dbReference>
<dbReference type="AlphaFoldDB" id="A0AA38L7L8"/>
<gene>
    <name evidence="2" type="ORF">KI387_023003</name>
</gene>
<accession>A0AA38L7L8</accession>
<evidence type="ECO:0000256" key="1">
    <source>
        <dbReference type="SAM" id="MobiDB-lite"/>
    </source>
</evidence>